<dbReference type="GO" id="GO:0033194">
    <property type="term" value="P:response to hydroperoxide"/>
    <property type="evidence" value="ECO:0007669"/>
    <property type="project" value="TreeGrafter"/>
</dbReference>
<dbReference type="PANTHER" id="PTHR30283:SF4">
    <property type="entry name" value="PEROXIDE STRESS RESISTANCE PROTEIN YAAA"/>
    <property type="match status" value="1"/>
</dbReference>
<dbReference type="HAMAP" id="MF_00652">
    <property type="entry name" value="UPF0246"/>
    <property type="match status" value="1"/>
</dbReference>
<proteinExistence type="inferred from homology"/>
<evidence type="ECO:0000256" key="1">
    <source>
        <dbReference type="HAMAP-Rule" id="MF_00652"/>
    </source>
</evidence>
<organism evidence="2 3">
    <name type="scientific">Litoreibacter janthinus</name>
    <dbReference type="NCBI Taxonomy" id="670154"/>
    <lineage>
        <taxon>Bacteria</taxon>
        <taxon>Pseudomonadati</taxon>
        <taxon>Pseudomonadota</taxon>
        <taxon>Alphaproteobacteria</taxon>
        <taxon>Rhodobacterales</taxon>
        <taxon>Roseobacteraceae</taxon>
        <taxon>Litoreibacter</taxon>
    </lineage>
</organism>
<dbReference type="GO" id="GO:0005829">
    <property type="term" value="C:cytosol"/>
    <property type="evidence" value="ECO:0007669"/>
    <property type="project" value="TreeGrafter"/>
</dbReference>
<dbReference type="EMBL" id="FOYO01000001">
    <property type="protein sequence ID" value="SFR34404.1"/>
    <property type="molecule type" value="Genomic_DNA"/>
</dbReference>
<reference evidence="3" key="1">
    <citation type="submission" date="2016-10" db="EMBL/GenBank/DDBJ databases">
        <authorList>
            <person name="Varghese N."/>
            <person name="Submissions S."/>
        </authorList>
    </citation>
    <scope>NUCLEOTIDE SEQUENCE [LARGE SCALE GENOMIC DNA]</scope>
    <source>
        <strain evidence="3">DSM 26921</strain>
    </source>
</reference>
<evidence type="ECO:0000313" key="2">
    <source>
        <dbReference type="EMBL" id="SFR34404.1"/>
    </source>
</evidence>
<gene>
    <name evidence="2" type="ORF">SAMN04488002_0475</name>
</gene>
<dbReference type="Proteomes" id="UP000199658">
    <property type="component" value="Unassembled WGS sequence"/>
</dbReference>
<evidence type="ECO:0000313" key="3">
    <source>
        <dbReference type="Proteomes" id="UP000199658"/>
    </source>
</evidence>
<sequence>MLTVISPAKKLDMSAVDVTPTLPEFQADANQLAAVARDLSVDDLRKLMHISENLAVLNRDRFRAFAKASTPDNAKAAMYIFAGDTYTGLEAKSLDAEEVAFAQDHLRILSGLYGLLKPLDAIQAYRLEMGSRLRTSRGKSLYEFWGSTISEALNKQAQEMQTDTLVNCASQEYFGVVKPDALTLNVVTPQFYEDKPGGPKIVSFFAKQARGAMARFIIQNRLTNPEHLRDFDIGGYAYQPEQSTPDRPVFLRAEAAAQVFKEAS</sequence>
<dbReference type="NCBIfam" id="NF002542">
    <property type="entry name" value="PRK02101.1-3"/>
    <property type="match status" value="1"/>
</dbReference>
<dbReference type="PANTHER" id="PTHR30283">
    <property type="entry name" value="PEROXIDE STRESS RESPONSE PROTEIN YAAA"/>
    <property type="match status" value="1"/>
</dbReference>
<protein>
    <recommendedName>
        <fullName evidence="1">UPF0246 protein SAMN04488002_0475</fullName>
    </recommendedName>
</protein>
<dbReference type="InterPro" id="IPR005583">
    <property type="entry name" value="YaaA"/>
</dbReference>
<dbReference type="OrthoDB" id="9777133at2"/>
<dbReference type="Pfam" id="PF03883">
    <property type="entry name" value="H2O2_YaaD"/>
    <property type="match status" value="1"/>
</dbReference>
<keyword evidence="3" id="KW-1185">Reference proteome</keyword>
<accession>A0A1I6FWV4</accession>
<dbReference type="STRING" id="670154.SAMN04488002_0475"/>
<name>A0A1I6FWV4_9RHOB</name>
<dbReference type="RefSeq" id="WP_090212010.1">
    <property type="nucleotide sequence ID" value="NZ_FOYO01000001.1"/>
</dbReference>
<dbReference type="AlphaFoldDB" id="A0A1I6FWV4"/>
<comment type="similarity">
    <text evidence="1">Belongs to the UPF0246 family.</text>
</comment>